<feature type="non-terminal residue" evidence="3">
    <location>
        <position position="1"/>
    </location>
</feature>
<dbReference type="RefSeq" id="WP_285437299.1">
    <property type="nucleotide sequence ID" value="NZ_JASJUS010000098.1"/>
</dbReference>
<evidence type="ECO:0000259" key="2">
    <source>
        <dbReference type="Pfam" id="PF13930"/>
    </source>
</evidence>
<feature type="region of interest" description="Disordered" evidence="1">
    <location>
        <begin position="1"/>
        <end position="24"/>
    </location>
</feature>
<keyword evidence="3" id="KW-0540">Nuclease</keyword>
<dbReference type="InterPro" id="IPR044927">
    <property type="entry name" value="Endonuclea_NS_2"/>
</dbReference>
<sequence length="232" mass="24765">PAPTRPAPKPRVDTSRIQQRSLDRAATVDMSTVVAATVQEAALAPEEASDPAILGETTATVADNGVVEGPDSDRSNQCDTGAGFNDKGNIVYLPRRMHAGECVATGAFANLTAADYTKPPRPGLSFPLPGLLDLPKLNRARGHLIGYALGGSNKDTRNFVPMYQTANDRMFKKAESIVLNSIQKGGSQFVQVIPVYGDPNSAIPTKIKFFSFGSATVRCEFDNNAAATHKCW</sequence>
<dbReference type="EMBL" id="JASJUS010000098">
    <property type="protein sequence ID" value="MDL2082236.1"/>
    <property type="molecule type" value="Genomic_DNA"/>
</dbReference>
<reference evidence="3 4" key="1">
    <citation type="submission" date="2023-05" db="EMBL/GenBank/DDBJ databases">
        <title>Streptomyces fuscus sp. nov., a brown-black pigment producing actinomyces isolated from dry sand of Sea duck farm.</title>
        <authorList>
            <person name="Xie J."/>
            <person name="Shen N."/>
        </authorList>
    </citation>
    <scope>NUCLEOTIDE SEQUENCE [LARGE SCALE GENOMIC DNA]</scope>
    <source>
        <strain evidence="3 4">GXMU-J15</strain>
    </source>
</reference>
<organism evidence="3 4">
    <name type="scientific">Streptomyces fuscus</name>
    <dbReference type="NCBI Taxonomy" id="3048495"/>
    <lineage>
        <taxon>Bacteria</taxon>
        <taxon>Bacillati</taxon>
        <taxon>Actinomycetota</taxon>
        <taxon>Actinomycetes</taxon>
        <taxon>Kitasatosporales</taxon>
        <taxon>Streptomycetaceae</taxon>
        <taxon>Streptomyces</taxon>
    </lineage>
</organism>
<accession>A0ABT7JBH1</accession>
<comment type="caution">
    <text evidence="3">The sequence shown here is derived from an EMBL/GenBank/DDBJ whole genome shotgun (WGS) entry which is preliminary data.</text>
</comment>
<dbReference type="InterPro" id="IPR044929">
    <property type="entry name" value="DNA/RNA_non-sp_Endonuclease_sf"/>
</dbReference>
<evidence type="ECO:0000313" key="3">
    <source>
        <dbReference type="EMBL" id="MDL2082236.1"/>
    </source>
</evidence>
<dbReference type="Pfam" id="PF13930">
    <property type="entry name" value="Endonuclea_NS_2"/>
    <property type="match status" value="1"/>
</dbReference>
<keyword evidence="3" id="KW-0255">Endonuclease</keyword>
<keyword evidence="4" id="KW-1185">Reference proteome</keyword>
<feature type="domain" description="Type VII secretion system protein EssD-like" evidence="2">
    <location>
        <begin position="136"/>
        <end position="209"/>
    </location>
</feature>
<proteinExistence type="predicted"/>
<protein>
    <submittedName>
        <fullName evidence="3">DNA/RNA non-specific endonuclease</fullName>
    </submittedName>
</protein>
<gene>
    <name evidence="3" type="ORF">QNN03_38125</name>
</gene>
<name>A0ABT7JBH1_9ACTN</name>
<keyword evidence="3" id="KW-0378">Hydrolase</keyword>
<dbReference type="Proteomes" id="UP001241926">
    <property type="component" value="Unassembled WGS sequence"/>
</dbReference>
<evidence type="ECO:0000256" key="1">
    <source>
        <dbReference type="SAM" id="MobiDB-lite"/>
    </source>
</evidence>
<dbReference type="GO" id="GO:0004519">
    <property type="term" value="F:endonuclease activity"/>
    <property type="evidence" value="ECO:0007669"/>
    <property type="project" value="UniProtKB-KW"/>
</dbReference>
<dbReference type="Gene3D" id="3.40.570.10">
    <property type="entry name" value="Extracellular Endonuclease, subunit A"/>
    <property type="match status" value="1"/>
</dbReference>
<evidence type="ECO:0000313" key="4">
    <source>
        <dbReference type="Proteomes" id="UP001241926"/>
    </source>
</evidence>